<keyword evidence="1" id="KW-0472">Membrane</keyword>
<organism evidence="2 3">
    <name type="scientific">Vibrio variabilis</name>
    <dbReference type="NCBI Taxonomy" id="990271"/>
    <lineage>
        <taxon>Bacteria</taxon>
        <taxon>Pseudomonadati</taxon>
        <taxon>Pseudomonadota</taxon>
        <taxon>Gammaproteobacteria</taxon>
        <taxon>Vibrionales</taxon>
        <taxon>Vibrionaceae</taxon>
        <taxon>Vibrio</taxon>
    </lineage>
</organism>
<feature type="transmembrane region" description="Helical" evidence="1">
    <location>
        <begin position="6"/>
        <end position="25"/>
    </location>
</feature>
<name>A0ABQ0JQJ3_9VIBR</name>
<evidence type="ECO:0000313" key="3">
    <source>
        <dbReference type="Proteomes" id="UP000029223"/>
    </source>
</evidence>
<keyword evidence="1" id="KW-0812">Transmembrane</keyword>
<proteinExistence type="predicted"/>
<comment type="caution">
    <text evidence="2">The sequence shown here is derived from an EMBL/GenBank/DDBJ whole genome shotgun (WGS) entry which is preliminary data.</text>
</comment>
<evidence type="ECO:0000313" key="2">
    <source>
        <dbReference type="EMBL" id="GAL31019.1"/>
    </source>
</evidence>
<reference evidence="3" key="1">
    <citation type="submission" date="2014-09" db="EMBL/GenBank/DDBJ databases">
        <title>Vibrio variabilis JCM 19239. (C206) whole genome shotgun sequence.</title>
        <authorList>
            <person name="Sawabe T."/>
            <person name="Meirelles P."/>
            <person name="Nakanishi M."/>
            <person name="Sayaka M."/>
            <person name="Hattori M."/>
            <person name="Ohkuma M."/>
        </authorList>
    </citation>
    <scope>NUCLEOTIDE SEQUENCE [LARGE SCALE GENOMIC DNA]</scope>
    <source>
        <strain evidence="3">JCM 19239</strain>
    </source>
</reference>
<sequence length="62" mass="6974">MFDFEFLYPQALWLLLPMVAISLWLKSSQKSSSIIADHLAKHLAPIQRRTASFGGSLPYALP</sequence>
<evidence type="ECO:0008006" key="4">
    <source>
        <dbReference type="Google" id="ProtNLM"/>
    </source>
</evidence>
<keyword evidence="1" id="KW-1133">Transmembrane helix</keyword>
<keyword evidence="3" id="KW-1185">Reference proteome</keyword>
<dbReference type="Proteomes" id="UP000029223">
    <property type="component" value="Unassembled WGS sequence"/>
</dbReference>
<gene>
    <name evidence="2" type="ORF">JCM19239_4743</name>
</gene>
<dbReference type="EMBL" id="BBMS01000125">
    <property type="protein sequence ID" value="GAL31019.1"/>
    <property type="molecule type" value="Genomic_DNA"/>
</dbReference>
<protein>
    <recommendedName>
        <fullName evidence="4">Aerotolerance regulator BatA</fullName>
    </recommendedName>
</protein>
<evidence type="ECO:0000256" key="1">
    <source>
        <dbReference type="SAM" id="Phobius"/>
    </source>
</evidence>
<accession>A0ABQ0JQJ3</accession>